<reference evidence="2" key="1">
    <citation type="journal article" date="2023" name="G3 (Bethesda)">
        <title>A reference genome for the long-term kleptoplast-retaining sea slug Elysia crispata morphotype clarki.</title>
        <authorList>
            <person name="Eastman K.E."/>
            <person name="Pendleton A.L."/>
            <person name="Shaikh M.A."/>
            <person name="Suttiyut T."/>
            <person name="Ogas R."/>
            <person name="Tomko P."/>
            <person name="Gavelis G."/>
            <person name="Widhalm J.R."/>
            <person name="Wisecaver J.H."/>
        </authorList>
    </citation>
    <scope>NUCLEOTIDE SEQUENCE</scope>
    <source>
        <strain evidence="2">ECLA1</strain>
    </source>
</reference>
<dbReference type="InterPro" id="IPR050327">
    <property type="entry name" value="Proton-linked_MCT"/>
</dbReference>
<keyword evidence="1" id="KW-0812">Transmembrane</keyword>
<evidence type="ECO:0000313" key="2">
    <source>
        <dbReference type="EMBL" id="KAK3803180.1"/>
    </source>
</evidence>
<feature type="transmembrane region" description="Helical" evidence="1">
    <location>
        <begin position="309"/>
        <end position="327"/>
    </location>
</feature>
<dbReference type="GO" id="GO:0022857">
    <property type="term" value="F:transmembrane transporter activity"/>
    <property type="evidence" value="ECO:0007669"/>
    <property type="project" value="InterPro"/>
</dbReference>
<dbReference type="EMBL" id="JAWDGP010000179">
    <property type="protein sequence ID" value="KAK3803180.1"/>
    <property type="molecule type" value="Genomic_DNA"/>
</dbReference>
<proteinExistence type="predicted"/>
<gene>
    <name evidence="2" type="ORF">RRG08_067356</name>
</gene>
<dbReference type="Gene3D" id="1.20.1250.20">
    <property type="entry name" value="MFS general substrate transporter like domains"/>
    <property type="match status" value="1"/>
</dbReference>
<dbReference type="PANTHER" id="PTHR11360">
    <property type="entry name" value="MONOCARBOXYLATE TRANSPORTER"/>
    <property type="match status" value="1"/>
</dbReference>
<dbReference type="Proteomes" id="UP001283361">
    <property type="component" value="Unassembled WGS sequence"/>
</dbReference>
<dbReference type="SUPFAM" id="SSF103473">
    <property type="entry name" value="MFS general substrate transporter"/>
    <property type="match status" value="1"/>
</dbReference>
<feature type="transmembrane region" description="Helical" evidence="1">
    <location>
        <begin position="279"/>
        <end position="297"/>
    </location>
</feature>
<dbReference type="InterPro" id="IPR011701">
    <property type="entry name" value="MFS"/>
</dbReference>
<feature type="transmembrane region" description="Helical" evidence="1">
    <location>
        <begin position="333"/>
        <end position="356"/>
    </location>
</feature>
<feature type="transmembrane region" description="Helical" evidence="1">
    <location>
        <begin position="399"/>
        <end position="420"/>
    </location>
</feature>
<dbReference type="Pfam" id="PF07690">
    <property type="entry name" value="MFS_1"/>
    <property type="match status" value="1"/>
</dbReference>
<comment type="caution">
    <text evidence="2">The sequence shown here is derived from an EMBL/GenBank/DDBJ whole genome shotgun (WGS) entry which is preliminary data.</text>
</comment>
<dbReference type="PANTHER" id="PTHR11360:SF284">
    <property type="entry name" value="EG:103B4.3 PROTEIN-RELATED"/>
    <property type="match status" value="1"/>
</dbReference>
<evidence type="ECO:0000313" key="3">
    <source>
        <dbReference type="Proteomes" id="UP001283361"/>
    </source>
</evidence>
<keyword evidence="1" id="KW-1133">Transmembrane helix</keyword>
<keyword evidence="1" id="KW-0472">Membrane</keyword>
<organism evidence="2 3">
    <name type="scientific">Elysia crispata</name>
    <name type="common">lettuce slug</name>
    <dbReference type="NCBI Taxonomy" id="231223"/>
    <lineage>
        <taxon>Eukaryota</taxon>
        <taxon>Metazoa</taxon>
        <taxon>Spiralia</taxon>
        <taxon>Lophotrochozoa</taxon>
        <taxon>Mollusca</taxon>
        <taxon>Gastropoda</taxon>
        <taxon>Heterobranchia</taxon>
        <taxon>Euthyneura</taxon>
        <taxon>Panpulmonata</taxon>
        <taxon>Sacoglossa</taxon>
        <taxon>Placobranchoidea</taxon>
        <taxon>Plakobranchidae</taxon>
        <taxon>Elysia</taxon>
    </lineage>
</organism>
<accession>A0AAE1BBQ0</accession>
<feature type="transmembrane region" description="Helical" evidence="1">
    <location>
        <begin position="241"/>
        <end position="259"/>
    </location>
</feature>
<dbReference type="InterPro" id="IPR036259">
    <property type="entry name" value="MFS_trans_sf"/>
</dbReference>
<sequence>MIGVEKNCGLSVEASVKPSNEHRDVDDCNCGIKRPALCFKSHILSESPTNCNQTQDVTNEQGQDTHDEYKQFFPLCDADYGGEQYDASPYYDLRVILASELKESQTPLIADFGTKHLRDSNFGSTFEHNPKISSIDLLKLAETKDYSNTVSTNFLRISDTASDSSSMWSFASAVGSVPMIYDDQKTDAGEMEEEKGKIKNGLHCCQIGGGKLEEIQNKDGTFTIIKIWRHLRLLDLFRSRAFMFHTVLCFPCGVLQYLLNYVPAIAVVQAGVSREDGALLLTLLGAVDLVSRLLVGMLTDTRVLRPSQITAAALFGLGTLCLCNQMFTSLKSLVVMAIGFGCFIGTRVSLHAALSVELVGEARMPQGMSLIMLGSTLSTAVHSPLLSSIMDATSSFSAVLYYCGAALYVASISYLLLPILQVWDKMRADRILGKEISLAADPGFSRLHEKCLNVIVIKMKQIFFSTTPASNC</sequence>
<evidence type="ECO:0008006" key="4">
    <source>
        <dbReference type="Google" id="ProtNLM"/>
    </source>
</evidence>
<name>A0AAE1BBQ0_9GAST</name>
<evidence type="ECO:0000256" key="1">
    <source>
        <dbReference type="SAM" id="Phobius"/>
    </source>
</evidence>
<keyword evidence="3" id="KW-1185">Reference proteome</keyword>
<protein>
    <recommendedName>
        <fullName evidence="4">Major facilitator superfamily (MFS) profile domain-containing protein</fullName>
    </recommendedName>
</protein>
<dbReference type="AlphaFoldDB" id="A0AAE1BBQ0"/>